<dbReference type="RefSeq" id="WP_033089454.1">
    <property type="nucleotide sequence ID" value="NZ_AP017900.1"/>
</dbReference>
<reference evidence="3" key="1">
    <citation type="submission" date="2015-07" db="EMBL/GenBank/DDBJ databases">
        <title>Nocardia seriolae U-1 whole genome shotgun sequence.</title>
        <authorList>
            <person name="Imajoh M."/>
            <person name="Fukumoto Y."/>
            <person name="Sukeda M."/>
            <person name="Yamane J."/>
            <person name="Yamasaki K."/>
            <person name="Shimizu M."/>
            <person name="Ohnishi K."/>
            <person name="Oshima S."/>
        </authorList>
    </citation>
    <scope>NUCLEOTIDE SEQUENCE [LARGE SCALE GENOMIC DNA]</scope>
    <source>
        <strain evidence="3">U-1</strain>
    </source>
</reference>
<sequence length="98" mass="10002">MARPFGIAGEHQITGREPAALTVGGGHLDRATQHDHPLPGRSRVRLTVETGAAQIGRARRDIAPTAMAGTLATKVRSASGISASTNADPPSAVVSISV</sequence>
<protein>
    <submittedName>
        <fullName evidence="2">Uncharacterized protein</fullName>
    </submittedName>
</protein>
<accession>A0A0B8NGM1</accession>
<feature type="compositionally biased region" description="Polar residues" evidence="1">
    <location>
        <begin position="79"/>
        <end position="98"/>
    </location>
</feature>
<reference evidence="2 3" key="2">
    <citation type="journal article" date="2016" name="Genome Announc.">
        <title>Draft Genome Sequence of Erythromycin- and Oxytetracycline-Sensitive Nocardia seriolae Strain U-1 (NBRC 110359).</title>
        <authorList>
            <person name="Imajoh M."/>
            <person name="Sukeda M."/>
            <person name="Shimizu M."/>
            <person name="Yamane J."/>
            <person name="Ohnishi K."/>
            <person name="Oshima S."/>
        </authorList>
    </citation>
    <scope>NUCLEOTIDE SEQUENCE [LARGE SCALE GENOMIC DNA]</scope>
    <source>
        <strain evidence="2 3">U-1</strain>
    </source>
</reference>
<organism evidence="2 3">
    <name type="scientific">Nocardia seriolae</name>
    <dbReference type="NCBI Taxonomy" id="37332"/>
    <lineage>
        <taxon>Bacteria</taxon>
        <taxon>Bacillati</taxon>
        <taxon>Actinomycetota</taxon>
        <taxon>Actinomycetes</taxon>
        <taxon>Mycobacteriales</taxon>
        <taxon>Nocardiaceae</taxon>
        <taxon>Nocardia</taxon>
    </lineage>
</organism>
<dbReference type="Proteomes" id="UP000037179">
    <property type="component" value="Unassembled WGS sequence"/>
</dbReference>
<dbReference type="EMBL" id="BBYQ01000094">
    <property type="protein sequence ID" value="GAP30802.1"/>
    <property type="molecule type" value="Genomic_DNA"/>
</dbReference>
<keyword evidence="3" id="KW-1185">Reference proteome</keyword>
<proteinExistence type="predicted"/>
<comment type="caution">
    <text evidence="2">The sequence shown here is derived from an EMBL/GenBank/DDBJ whole genome shotgun (WGS) entry which is preliminary data.</text>
</comment>
<dbReference type="AlphaFoldDB" id="A0A0B8NGM1"/>
<evidence type="ECO:0000313" key="3">
    <source>
        <dbReference type="Proteomes" id="UP000037179"/>
    </source>
</evidence>
<name>A0A0B8NGM1_9NOCA</name>
<evidence type="ECO:0000256" key="1">
    <source>
        <dbReference type="SAM" id="MobiDB-lite"/>
    </source>
</evidence>
<feature type="compositionally biased region" description="Basic and acidic residues" evidence="1">
    <location>
        <begin position="27"/>
        <end position="38"/>
    </location>
</feature>
<feature type="region of interest" description="Disordered" evidence="1">
    <location>
        <begin position="1"/>
        <end position="41"/>
    </location>
</feature>
<evidence type="ECO:0000313" key="2">
    <source>
        <dbReference type="EMBL" id="GAP30802.1"/>
    </source>
</evidence>
<gene>
    <name evidence="2" type="ORF">NSK11_contig00094-0032</name>
</gene>
<feature type="region of interest" description="Disordered" evidence="1">
    <location>
        <begin position="77"/>
        <end position="98"/>
    </location>
</feature>